<organism evidence="5">
    <name type="scientific">marine metagenome</name>
    <dbReference type="NCBI Taxonomy" id="408172"/>
    <lineage>
        <taxon>unclassified sequences</taxon>
        <taxon>metagenomes</taxon>
        <taxon>ecological metagenomes</taxon>
    </lineage>
</organism>
<dbReference type="InterPro" id="IPR050301">
    <property type="entry name" value="NTE"/>
</dbReference>
<evidence type="ECO:0000256" key="3">
    <source>
        <dbReference type="ARBA" id="ARBA00023098"/>
    </source>
</evidence>
<keyword evidence="1" id="KW-0378">Hydrolase</keyword>
<keyword evidence="3" id="KW-0443">Lipid metabolism</keyword>
<gene>
    <name evidence="5" type="ORF">METZ01_LOCUS100722</name>
</gene>
<dbReference type="AlphaFoldDB" id="A0A381W7A1"/>
<evidence type="ECO:0000259" key="4">
    <source>
        <dbReference type="PROSITE" id="PS51635"/>
    </source>
</evidence>
<dbReference type="PANTHER" id="PTHR14226:SF57">
    <property type="entry name" value="BLR7027 PROTEIN"/>
    <property type="match status" value="1"/>
</dbReference>
<dbReference type="PROSITE" id="PS51635">
    <property type="entry name" value="PNPLA"/>
    <property type="match status" value="1"/>
</dbReference>
<proteinExistence type="predicted"/>
<dbReference type="SUPFAM" id="SSF52151">
    <property type="entry name" value="FabD/lysophospholipase-like"/>
    <property type="match status" value="1"/>
</dbReference>
<dbReference type="InterPro" id="IPR002641">
    <property type="entry name" value="PNPLA_dom"/>
</dbReference>
<sequence>MKFPNRPRWVPKRKPKTVFVFSGGAVRGAAQIGMLKVLSEAGIKPDEIVGVSIGALNGFWFACDPTFDRVKELERLWLDIVEDPPISGNALRRITSILRGKPSFDTGEKLKNFLQENIPSTDLSKTEIPFHLGTTSASTGLINWWNEGPSVDLLLASAALPGLLPAVQLADDDYHLDGGVVSNIPLRKAISLKPTRVIVLDVATRFLPPEKQTAISLMMIGFRAATAELSRQEWADVPKNVKVIHIGLQDSDGDLDIDFQNVPNLMKEGEKVARKVLSESLTDVAN</sequence>
<dbReference type="EMBL" id="UINC01010788">
    <property type="protein sequence ID" value="SVA47868.1"/>
    <property type="molecule type" value="Genomic_DNA"/>
</dbReference>
<dbReference type="Gene3D" id="3.40.1090.10">
    <property type="entry name" value="Cytosolic phospholipase A2 catalytic domain"/>
    <property type="match status" value="1"/>
</dbReference>
<evidence type="ECO:0000256" key="2">
    <source>
        <dbReference type="ARBA" id="ARBA00022963"/>
    </source>
</evidence>
<protein>
    <recommendedName>
        <fullName evidence="4">PNPLA domain-containing protein</fullName>
    </recommendedName>
</protein>
<dbReference type="CDD" id="cd07209">
    <property type="entry name" value="Pat_hypo_Ecoli_Z1214_like"/>
    <property type="match status" value="1"/>
</dbReference>
<dbReference type="PANTHER" id="PTHR14226">
    <property type="entry name" value="NEUROPATHY TARGET ESTERASE/SWISS CHEESE D.MELANOGASTER"/>
    <property type="match status" value="1"/>
</dbReference>
<dbReference type="GO" id="GO:0016787">
    <property type="term" value="F:hydrolase activity"/>
    <property type="evidence" value="ECO:0007669"/>
    <property type="project" value="UniProtKB-KW"/>
</dbReference>
<accession>A0A381W7A1</accession>
<evidence type="ECO:0000256" key="1">
    <source>
        <dbReference type="ARBA" id="ARBA00022801"/>
    </source>
</evidence>
<dbReference type="GO" id="GO:0016042">
    <property type="term" value="P:lipid catabolic process"/>
    <property type="evidence" value="ECO:0007669"/>
    <property type="project" value="UniProtKB-KW"/>
</dbReference>
<dbReference type="Pfam" id="PF01734">
    <property type="entry name" value="Patatin"/>
    <property type="match status" value="1"/>
</dbReference>
<reference evidence="5" key="1">
    <citation type="submission" date="2018-05" db="EMBL/GenBank/DDBJ databases">
        <authorList>
            <person name="Lanie J.A."/>
            <person name="Ng W.-L."/>
            <person name="Kazmierczak K.M."/>
            <person name="Andrzejewski T.M."/>
            <person name="Davidsen T.M."/>
            <person name="Wayne K.J."/>
            <person name="Tettelin H."/>
            <person name="Glass J.I."/>
            <person name="Rusch D."/>
            <person name="Podicherti R."/>
            <person name="Tsui H.-C.T."/>
            <person name="Winkler M.E."/>
        </authorList>
    </citation>
    <scope>NUCLEOTIDE SEQUENCE</scope>
</reference>
<dbReference type="InterPro" id="IPR016035">
    <property type="entry name" value="Acyl_Trfase/lysoPLipase"/>
</dbReference>
<keyword evidence="2" id="KW-0442">Lipid degradation</keyword>
<name>A0A381W7A1_9ZZZZ</name>
<feature type="domain" description="PNPLA" evidence="4">
    <location>
        <begin position="19"/>
        <end position="190"/>
    </location>
</feature>
<evidence type="ECO:0000313" key="5">
    <source>
        <dbReference type="EMBL" id="SVA47868.1"/>
    </source>
</evidence>